<feature type="region of interest" description="Disordered" evidence="10">
    <location>
        <begin position="1527"/>
        <end position="1547"/>
    </location>
</feature>
<feature type="transmembrane region" description="Helical" evidence="11">
    <location>
        <begin position="932"/>
        <end position="955"/>
    </location>
</feature>
<gene>
    <name evidence="13" type="ORF">Clacol_005388</name>
</gene>
<dbReference type="PANTHER" id="PTHR13145:SF0">
    <property type="entry name" value="E3 UBIQUITIN-PROTEIN LIGASE MARCHF6"/>
    <property type="match status" value="1"/>
</dbReference>
<evidence type="ECO:0000313" key="13">
    <source>
        <dbReference type="EMBL" id="GJJ11157.1"/>
    </source>
</evidence>
<comment type="subcellular location">
    <subcellularLocation>
        <location evidence="2">Membrane</location>
        <topology evidence="2">Multi-pass membrane protein</topology>
    </subcellularLocation>
</comment>
<feature type="compositionally biased region" description="Polar residues" evidence="10">
    <location>
        <begin position="510"/>
        <end position="527"/>
    </location>
</feature>
<evidence type="ECO:0000256" key="8">
    <source>
        <dbReference type="ARBA" id="ARBA00022989"/>
    </source>
</evidence>
<evidence type="ECO:0000259" key="12">
    <source>
        <dbReference type="Pfam" id="PF23113"/>
    </source>
</evidence>
<feature type="transmembrane region" description="Helical" evidence="11">
    <location>
        <begin position="700"/>
        <end position="719"/>
    </location>
</feature>
<feature type="transmembrane region" description="Helical" evidence="11">
    <location>
        <begin position="1058"/>
        <end position="1081"/>
    </location>
</feature>
<feature type="transmembrane region" description="Helical" evidence="11">
    <location>
        <begin position="1353"/>
        <end position="1378"/>
    </location>
</feature>
<sequence length="1547" mass="175851">MSSFFQTLVEYAAGQENQINHYSTLVNVLAQFDIFTKIVDFSLKTWLDHSKKTTCDVCKYPYAFTKVYAVDMPDKVPLHILIRKFVEQLVAVVLFVLRTVLVAFVWLILLPYGTLLTWRVYFRIGNILRVFFSAETQLNFLHSIIFSAWSISLHPHPNGSLITPPEYQYRPPHEMPTFKKHFLEPLLESLPSDIFSGQIIASLIVLAFLAIFLLREWIQQNARPGIFDDVQPDVVPHHDDVPAQQPPAPEPIPIPPQVADPVDPGEQEPEARNDHLETDTTTETDDDAPPRPLPDVPEDVRATDPSSTSSSDTERRVRKYYSVDTERIKGKEQNQAFKRTSTARRHSKTIRRRRSEMEEDSDESETRRHQKRRYGPSEQLPAIAGPSNFATLKETLISEPPSIMKTSQTPSGSKGKGKVVDIGEYTDETFSTSGATERESFSPPSDFEFTFSAPQQSLSKDDLNSRSSSPEVGSFLDPGATPSGSVSFGSRILRPSFDYPLPDQSRHNEPSSPVDSLQINESPSSDSAVRALRRPPLATSLPLPETPGADIHKQPSLVSPSLATYRPPEDLRDDDDVDYFEHPVDEDTTRLPELGDDDDDEMEEAGSVGELKRTKGIHRAPQLLPDTDEDEDEEELRNDQRDFPAIQVEFRQPLNPPVREGEQPAEVEEEDREQNLDEDLDGALEAVGLRGPVMAVFQNAMLMFFILNISIGGGIWVPFTVGKTVALLTLEPRQALYLLHLPIRTVRILTDPWVDGCIYFFRQFALPFWETGKTWSLPLLNPLATKTSLFQHVRIQEFLDHTRFQGFAKLSSGIQPTALWNQFVKSNVGKAFHDDTTQAYSTITTKAGTYVLEWGEDYFAVLGRYVRLGYIALSNEWTKLVENDGTAERVLAVLLGYTIAGLLAAVYLNTITVGNVRSVGRAIRNAIRQQMIVFKVALFIIVELVMFPFGCGVMLDLSTLPLFPDTTVEIRLAFASRAPVTAAFYHWLIGNKLVSHKRSLLMHFPGTMFMYQFAILLATCREVLRPGCMWFIKDPQDPTFHPIRDILDRPTLAQLRKLSLSAVMYAVVVTVGVGGVIRFLNFFVPSILPLRWKMREPLSEIPVDLLFVHLILPPTLHYFRPRKPVRRLMTLWWHWTARQLRLTSFMFGERHPDEEYSTPWSWKKLFGLNEGKAVVVPGRDGGFRRAPAGDNIAFLRDKPALVPIDEEGKPLDETGHDIIAAQDEEARRSGRNPAEDYTTVYVPPEFRKRVILFIIFFWLCGSFLLVSMIAIPTAGGRAVFRLFTPEPVHDGYSFIIGFYLVWWSYLVGSLFAKIRIRRQRHFLGRQFEQGEGRIRANWLLFIFKRVTVYFSKIIWLALWIGFIMPTLLSISVELYLVIPLRHAVNPNFTPAIHIFESWATGLILSKIILRTHRGRQGEGLFGALDSIRRNGWRRPDPWAATRDFIIPATVGLMGAIILPPLLIFASSKWIILPWNSEDLHRLIYPVIFIIVAAFQFGSSMSGVFQKWTQSIRDKEFLVEMRLRNLESSPQDNEMQEEEFDIEGDLVD</sequence>
<evidence type="ECO:0000256" key="2">
    <source>
        <dbReference type="ARBA" id="ARBA00004141"/>
    </source>
</evidence>
<dbReference type="GO" id="GO:0005789">
    <property type="term" value="C:endoplasmic reticulum membrane"/>
    <property type="evidence" value="ECO:0007669"/>
    <property type="project" value="TreeGrafter"/>
</dbReference>
<keyword evidence="8 11" id="KW-1133">Transmembrane helix</keyword>
<comment type="caution">
    <text evidence="13">The sequence shown here is derived from an EMBL/GenBank/DDBJ whole genome shotgun (WGS) entry which is preliminary data.</text>
</comment>
<evidence type="ECO:0000256" key="6">
    <source>
        <dbReference type="ARBA" id="ARBA00022692"/>
    </source>
</evidence>
<evidence type="ECO:0000256" key="1">
    <source>
        <dbReference type="ARBA" id="ARBA00000900"/>
    </source>
</evidence>
<feature type="compositionally biased region" description="Acidic residues" evidence="10">
    <location>
        <begin position="626"/>
        <end position="636"/>
    </location>
</feature>
<evidence type="ECO:0000313" key="14">
    <source>
        <dbReference type="Proteomes" id="UP001050691"/>
    </source>
</evidence>
<name>A0AAV5AC46_9AGAM</name>
<dbReference type="GO" id="GO:0061630">
    <property type="term" value="F:ubiquitin protein ligase activity"/>
    <property type="evidence" value="ECO:0007669"/>
    <property type="project" value="UniProtKB-EC"/>
</dbReference>
<dbReference type="EMBL" id="BPWL01000006">
    <property type="protein sequence ID" value="GJJ11157.1"/>
    <property type="molecule type" value="Genomic_DNA"/>
</dbReference>
<feature type="transmembrane region" description="Helical" evidence="11">
    <location>
        <begin position="1250"/>
        <end position="1271"/>
    </location>
</feature>
<feature type="transmembrane region" description="Helical" evidence="11">
    <location>
        <begin position="1444"/>
        <end position="1470"/>
    </location>
</feature>
<feature type="domain" description="E3 ubiquitin-protein ligase MARCHF6-like C-terminal" evidence="12">
    <location>
        <begin position="1339"/>
        <end position="1512"/>
    </location>
</feature>
<feature type="compositionally biased region" description="Basic and acidic residues" evidence="10">
    <location>
        <begin position="579"/>
        <end position="590"/>
    </location>
</feature>
<feature type="transmembrane region" description="Helical" evidence="11">
    <location>
        <begin position="89"/>
        <end position="109"/>
    </location>
</feature>
<protein>
    <recommendedName>
        <fullName evidence="4">RING-type E3 ubiquitin transferase</fullName>
        <ecNumber evidence="4">2.3.2.27</ecNumber>
    </recommendedName>
</protein>
<feature type="compositionally biased region" description="Acidic residues" evidence="10">
    <location>
        <begin position="663"/>
        <end position="675"/>
    </location>
</feature>
<dbReference type="Pfam" id="PF23113">
    <property type="entry name" value="MARCHF6_C"/>
    <property type="match status" value="1"/>
</dbReference>
<keyword evidence="6 11" id="KW-0812">Transmembrane</keyword>
<keyword evidence="7" id="KW-0833">Ubl conjugation pathway</keyword>
<feature type="compositionally biased region" description="Acidic residues" evidence="10">
    <location>
        <begin position="594"/>
        <end position="604"/>
    </location>
</feature>
<dbReference type="Proteomes" id="UP001050691">
    <property type="component" value="Unassembled WGS sequence"/>
</dbReference>
<proteinExistence type="predicted"/>
<evidence type="ECO:0000256" key="4">
    <source>
        <dbReference type="ARBA" id="ARBA00012483"/>
    </source>
</evidence>
<dbReference type="GO" id="GO:0036503">
    <property type="term" value="P:ERAD pathway"/>
    <property type="evidence" value="ECO:0007669"/>
    <property type="project" value="TreeGrafter"/>
</dbReference>
<feature type="transmembrane region" description="Helical" evidence="11">
    <location>
        <begin position="1000"/>
        <end position="1020"/>
    </location>
</feature>
<evidence type="ECO:0000256" key="3">
    <source>
        <dbReference type="ARBA" id="ARBA00004906"/>
    </source>
</evidence>
<feature type="transmembrane region" description="Helical" evidence="11">
    <location>
        <begin position="1291"/>
        <end position="1312"/>
    </location>
</feature>
<feature type="transmembrane region" description="Helical" evidence="11">
    <location>
        <begin position="194"/>
        <end position="214"/>
    </location>
</feature>
<keyword evidence="5" id="KW-0808">Transferase</keyword>
<keyword evidence="14" id="KW-1185">Reference proteome</keyword>
<evidence type="ECO:0000256" key="11">
    <source>
        <dbReference type="SAM" id="Phobius"/>
    </source>
</evidence>
<dbReference type="InterPro" id="IPR056521">
    <property type="entry name" value="MARCHF6-like_C"/>
</dbReference>
<dbReference type="EC" id="2.3.2.27" evidence="4"/>
<feature type="compositionally biased region" description="Basic and acidic residues" evidence="10">
    <location>
        <begin position="269"/>
        <end position="278"/>
    </location>
</feature>
<feature type="transmembrane region" description="Helical" evidence="11">
    <location>
        <begin position="890"/>
        <end position="911"/>
    </location>
</feature>
<feature type="transmembrane region" description="Helical" evidence="11">
    <location>
        <begin position="1101"/>
        <end position="1119"/>
    </location>
</feature>
<keyword evidence="9 11" id="KW-0472">Membrane</keyword>
<feature type="compositionally biased region" description="Pro residues" evidence="10">
    <location>
        <begin position="244"/>
        <end position="258"/>
    </location>
</feature>
<reference evidence="13" key="1">
    <citation type="submission" date="2021-10" db="EMBL/GenBank/DDBJ databases">
        <title>De novo Genome Assembly of Clathrus columnatus (Basidiomycota, Fungi) Using Illumina and Nanopore Sequence Data.</title>
        <authorList>
            <person name="Ogiso-Tanaka E."/>
            <person name="Itagaki H."/>
            <person name="Hosoya T."/>
            <person name="Hosaka K."/>
        </authorList>
    </citation>
    <scope>NUCLEOTIDE SEQUENCE</scope>
    <source>
        <strain evidence="13">MO-923</strain>
    </source>
</reference>
<evidence type="ECO:0000256" key="10">
    <source>
        <dbReference type="SAM" id="MobiDB-lite"/>
    </source>
</evidence>
<accession>A0AAV5AC46</accession>
<feature type="transmembrane region" description="Helical" evidence="11">
    <location>
        <begin position="1390"/>
        <end position="1409"/>
    </location>
</feature>
<feature type="compositionally biased region" description="Basic residues" evidence="10">
    <location>
        <begin position="341"/>
        <end position="354"/>
    </location>
</feature>
<organism evidence="13 14">
    <name type="scientific">Clathrus columnatus</name>
    <dbReference type="NCBI Taxonomy" id="1419009"/>
    <lineage>
        <taxon>Eukaryota</taxon>
        <taxon>Fungi</taxon>
        <taxon>Dikarya</taxon>
        <taxon>Basidiomycota</taxon>
        <taxon>Agaricomycotina</taxon>
        <taxon>Agaricomycetes</taxon>
        <taxon>Phallomycetidae</taxon>
        <taxon>Phallales</taxon>
        <taxon>Clathraceae</taxon>
        <taxon>Clathrus</taxon>
    </lineage>
</organism>
<comment type="pathway">
    <text evidence="3">Protein modification; protein ubiquitination.</text>
</comment>
<evidence type="ECO:0000256" key="9">
    <source>
        <dbReference type="ARBA" id="ARBA00023136"/>
    </source>
</evidence>
<feature type="compositionally biased region" description="Acidic residues" evidence="10">
    <location>
        <begin position="1533"/>
        <end position="1547"/>
    </location>
</feature>
<evidence type="ECO:0000256" key="5">
    <source>
        <dbReference type="ARBA" id="ARBA00022679"/>
    </source>
</evidence>
<feature type="region of interest" description="Disordered" evidence="10">
    <location>
        <begin position="229"/>
        <end position="385"/>
    </location>
</feature>
<feature type="transmembrane region" description="Helical" evidence="11">
    <location>
        <begin position="1482"/>
        <end position="1504"/>
    </location>
</feature>
<feature type="region of interest" description="Disordered" evidence="10">
    <location>
        <begin position="397"/>
        <end position="675"/>
    </location>
</feature>
<evidence type="ECO:0000256" key="7">
    <source>
        <dbReference type="ARBA" id="ARBA00022786"/>
    </source>
</evidence>
<dbReference type="PANTHER" id="PTHR13145">
    <property type="entry name" value="SSM4 PROTEIN"/>
    <property type="match status" value="1"/>
</dbReference>
<comment type="catalytic activity">
    <reaction evidence="1">
        <text>S-ubiquitinyl-[E2 ubiquitin-conjugating enzyme]-L-cysteine + [acceptor protein]-L-lysine = [E2 ubiquitin-conjugating enzyme]-L-cysteine + N(6)-ubiquitinyl-[acceptor protein]-L-lysine.</text>
        <dbReference type="EC" id="2.3.2.27"/>
    </reaction>
</comment>